<name>A0AAD4GS65_ASPNN</name>
<reference evidence="5" key="1">
    <citation type="journal article" date="2019" name="Beilstein J. Org. Chem.">
        <title>Nanangenines: drimane sesquiterpenoids as the dominant metabolite cohort of a novel Australian fungus, Aspergillus nanangensis.</title>
        <authorList>
            <person name="Lacey H.J."/>
            <person name="Gilchrist C.L.M."/>
            <person name="Crombie A."/>
            <person name="Kalaitzis J.A."/>
            <person name="Vuong D."/>
            <person name="Rutledge P.J."/>
            <person name="Turner P."/>
            <person name="Pitt J.I."/>
            <person name="Lacey E."/>
            <person name="Chooi Y.H."/>
            <person name="Piggott A.M."/>
        </authorList>
    </citation>
    <scope>NUCLEOTIDE SEQUENCE</scope>
    <source>
        <strain evidence="5">MST-FP2251</strain>
    </source>
</reference>
<dbReference type="PROSITE" id="PS50404">
    <property type="entry name" value="GST_NTER"/>
    <property type="match status" value="1"/>
</dbReference>
<dbReference type="InterPro" id="IPR004045">
    <property type="entry name" value="Glutathione_S-Trfase_N"/>
</dbReference>
<dbReference type="Gene3D" id="3.40.30.10">
    <property type="entry name" value="Glutaredoxin"/>
    <property type="match status" value="1"/>
</dbReference>
<dbReference type="CDD" id="cd03181">
    <property type="entry name" value="GST_C_EF1Bgamma_like"/>
    <property type="match status" value="1"/>
</dbReference>
<feature type="domain" description="GST N-terminal" evidence="3">
    <location>
        <begin position="3"/>
        <end position="87"/>
    </location>
</feature>
<sequence>MAPLGLIYTFNFMPNPRVMKISAVANMNNIELEFTPDFMLRRDNKTPEFLADYPMGKVPAYRGADGLKIFESDAIAQYIAEKGNCCDQLLGSNAENRAMVRQWICMANNEIMEPVLPCVLWRIGRRVFDQKIEDINVEKLERGVRCLEWHLRDRTWVATDTNLSLADISMASALYWGFRYVIDSEMRDGLPNIMAWYDRTLTTEGVKEAFGDICLVDKRQLGPL</sequence>
<evidence type="ECO:0000259" key="3">
    <source>
        <dbReference type="PROSITE" id="PS50404"/>
    </source>
</evidence>
<proteinExistence type="inferred from homology"/>
<dbReference type="SUPFAM" id="SSF47616">
    <property type="entry name" value="GST C-terminal domain-like"/>
    <property type="match status" value="1"/>
</dbReference>
<dbReference type="Gene3D" id="1.20.1050.10">
    <property type="match status" value="1"/>
</dbReference>
<reference evidence="5" key="2">
    <citation type="submission" date="2020-02" db="EMBL/GenBank/DDBJ databases">
        <authorList>
            <person name="Gilchrist C.L.M."/>
            <person name="Chooi Y.-H."/>
        </authorList>
    </citation>
    <scope>NUCLEOTIDE SEQUENCE</scope>
    <source>
        <strain evidence="5">MST-FP2251</strain>
    </source>
</reference>
<dbReference type="InterPro" id="IPR036282">
    <property type="entry name" value="Glutathione-S-Trfase_C_sf"/>
</dbReference>
<dbReference type="InterPro" id="IPR010987">
    <property type="entry name" value="Glutathione-S-Trfase_C-like"/>
</dbReference>
<dbReference type="InterPro" id="IPR036249">
    <property type="entry name" value="Thioredoxin-like_sf"/>
</dbReference>
<protein>
    <recommendedName>
        <fullName evidence="7">Glutathione S-transferase</fullName>
    </recommendedName>
</protein>
<dbReference type="FunFam" id="1.20.1050.10:FF:000006">
    <property type="entry name" value="Elongation factor 1 gamma"/>
    <property type="match status" value="1"/>
</dbReference>
<dbReference type="Pfam" id="PF02798">
    <property type="entry name" value="GST_N"/>
    <property type="match status" value="1"/>
</dbReference>
<dbReference type="PANTHER" id="PTHR43986:SF10">
    <property type="entry name" value="ELONGATION FACTOR EEF-1B GAMMA SUBUNIT, PUTATIVE (AFU_ORTHOLOGUE AFUA_1G17120)-RELATED"/>
    <property type="match status" value="1"/>
</dbReference>
<dbReference type="SUPFAM" id="SSF52833">
    <property type="entry name" value="Thioredoxin-like"/>
    <property type="match status" value="1"/>
</dbReference>
<comment type="caution">
    <text evidence="5">The sequence shown here is derived from an EMBL/GenBank/DDBJ whole genome shotgun (WGS) entry which is preliminary data.</text>
</comment>
<comment type="similarity">
    <text evidence="1 2">Belongs to the GST superfamily.</text>
</comment>
<dbReference type="InterPro" id="IPR050802">
    <property type="entry name" value="EF-GSTs"/>
</dbReference>
<dbReference type="SFLD" id="SFLDS00019">
    <property type="entry name" value="Glutathione_Transferase_(cytos"/>
    <property type="match status" value="1"/>
</dbReference>
<dbReference type="AlphaFoldDB" id="A0AAD4GS65"/>
<evidence type="ECO:0000259" key="4">
    <source>
        <dbReference type="PROSITE" id="PS50405"/>
    </source>
</evidence>
<gene>
    <name evidence="5" type="ORF">FE257_010388</name>
</gene>
<dbReference type="InterPro" id="IPR040079">
    <property type="entry name" value="Glutathione_S-Trfase"/>
</dbReference>
<dbReference type="Pfam" id="PF00043">
    <property type="entry name" value="GST_C"/>
    <property type="match status" value="1"/>
</dbReference>
<evidence type="ECO:0000313" key="5">
    <source>
        <dbReference type="EMBL" id="KAF9887260.1"/>
    </source>
</evidence>
<dbReference type="Proteomes" id="UP001194746">
    <property type="component" value="Unassembled WGS sequence"/>
</dbReference>
<dbReference type="GO" id="GO:0005737">
    <property type="term" value="C:cytoplasm"/>
    <property type="evidence" value="ECO:0007669"/>
    <property type="project" value="TreeGrafter"/>
</dbReference>
<dbReference type="GO" id="GO:0005634">
    <property type="term" value="C:nucleus"/>
    <property type="evidence" value="ECO:0007669"/>
    <property type="project" value="TreeGrafter"/>
</dbReference>
<dbReference type="PANTHER" id="PTHR43986">
    <property type="entry name" value="ELONGATION FACTOR 1-GAMMA"/>
    <property type="match status" value="1"/>
</dbReference>
<dbReference type="PROSITE" id="PS50405">
    <property type="entry name" value="GST_CTER"/>
    <property type="match status" value="1"/>
</dbReference>
<dbReference type="EMBL" id="VCAU01000064">
    <property type="protein sequence ID" value="KAF9887260.1"/>
    <property type="molecule type" value="Genomic_DNA"/>
</dbReference>
<evidence type="ECO:0000256" key="1">
    <source>
        <dbReference type="ARBA" id="ARBA00007409"/>
    </source>
</evidence>
<evidence type="ECO:0000313" key="6">
    <source>
        <dbReference type="Proteomes" id="UP001194746"/>
    </source>
</evidence>
<accession>A0AAD4GS65</accession>
<organism evidence="5 6">
    <name type="scientific">Aspergillus nanangensis</name>
    <dbReference type="NCBI Taxonomy" id="2582783"/>
    <lineage>
        <taxon>Eukaryota</taxon>
        <taxon>Fungi</taxon>
        <taxon>Dikarya</taxon>
        <taxon>Ascomycota</taxon>
        <taxon>Pezizomycotina</taxon>
        <taxon>Eurotiomycetes</taxon>
        <taxon>Eurotiomycetidae</taxon>
        <taxon>Eurotiales</taxon>
        <taxon>Aspergillaceae</taxon>
        <taxon>Aspergillus</taxon>
        <taxon>Aspergillus subgen. Circumdati</taxon>
    </lineage>
</organism>
<dbReference type="FunFam" id="3.40.30.10:FF:000142">
    <property type="entry name" value="Elongation factor 1 gamma"/>
    <property type="match status" value="1"/>
</dbReference>
<feature type="domain" description="GST C-terminal" evidence="4">
    <location>
        <begin position="93"/>
        <end position="224"/>
    </location>
</feature>
<evidence type="ECO:0008006" key="7">
    <source>
        <dbReference type="Google" id="ProtNLM"/>
    </source>
</evidence>
<keyword evidence="6" id="KW-1185">Reference proteome</keyword>
<dbReference type="GO" id="GO:0006414">
    <property type="term" value="P:translational elongation"/>
    <property type="evidence" value="ECO:0007669"/>
    <property type="project" value="TreeGrafter"/>
</dbReference>
<dbReference type="InterPro" id="IPR004046">
    <property type="entry name" value="GST_C"/>
</dbReference>
<evidence type="ECO:0000256" key="2">
    <source>
        <dbReference type="RuleBase" id="RU003494"/>
    </source>
</evidence>
<dbReference type="CDD" id="cd03044">
    <property type="entry name" value="GST_N_EF1Bgamma"/>
    <property type="match status" value="1"/>
</dbReference>
<dbReference type="SFLD" id="SFLDG00358">
    <property type="entry name" value="Main_(cytGST)"/>
    <property type="match status" value="1"/>
</dbReference>